<evidence type="ECO:0000256" key="10">
    <source>
        <dbReference type="ARBA" id="ARBA00023175"/>
    </source>
</evidence>
<feature type="compositionally biased region" description="Basic and acidic residues" evidence="17">
    <location>
        <begin position="520"/>
        <end position="531"/>
    </location>
</feature>
<comment type="similarity">
    <text evidence="15 16">Belongs to the TRAFAC class myosin-kinesin ATPase superfamily. Kinesin family.</text>
</comment>
<feature type="compositionally biased region" description="Polar residues" evidence="17">
    <location>
        <begin position="535"/>
        <end position="547"/>
    </location>
</feature>
<dbReference type="AlphaFoldDB" id="A0A1Y1V1Z6"/>
<dbReference type="SMART" id="SM00129">
    <property type="entry name" value="KISc"/>
    <property type="match status" value="1"/>
</dbReference>
<evidence type="ECO:0000256" key="11">
    <source>
        <dbReference type="ARBA" id="ARBA00023212"/>
    </source>
</evidence>
<comment type="subunit">
    <text evidence="14">Interacts with HYDIN.</text>
</comment>
<dbReference type="PROSITE" id="PS50067">
    <property type="entry name" value="KINESIN_MOTOR_2"/>
    <property type="match status" value="1"/>
</dbReference>
<proteinExistence type="inferred from homology"/>
<gene>
    <name evidence="19" type="ORF">BCR36DRAFT_414536</name>
</gene>
<feature type="region of interest" description="Disordered" evidence="17">
    <location>
        <begin position="448"/>
        <end position="557"/>
    </location>
</feature>
<keyword evidence="11" id="KW-0206">Cytoskeleton</keyword>
<evidence type="ECO:0000256" key="16">
    <source>
        <dbReference type="RuleBase" id="RU000394"/>
    </source>
</evidence>
<evidence type="ECO:0000256" key="17">
    <source>
        <dbReference type="SAM" id="MobiDB-lite"/>
    </source>
</evidence>
<comment type="subcellular location">
    <subcellularLocation>
        <location evidence="1">Cytoplasm</location>
        <location evidence="1">Cytoskeleton</location>
        <location evidence="1">Flagellum axoneme</location>
    </subcellularLocation>
</comment>
<dbReference type="InterPro" id="IPR056524">
    <property type="entry name" value="KIF6/9_C"/>
</dbReference>
<evidence type="ECO:0000256" key="13">
    <source>
        <dbReference type="ARBA" id="ARBA00059553"/>
    </source>
</evidence>
<keyword evidence="7" id="KW-0282">Flagellum</keyword>
<dbReference type="GO" id="GO:0008017">
    <property type="term" value="F:microtubule binding"/>
    <property type="evidence" value="ECO:0007669"/>
    <property type="project" value="InterPro"/>
</dbReference>
<evidence type="ECO:0000256" key="8">
    <source>
        <dbReference type="ARBA" id="ARBA00023054"/>
    </source>
</evidence>
<dbReference type="SUPFAM" id="SSF52540">
    <property type="entry name" value="P-loop containing nucleoside triphosphate hydrolases"/>
    <property type="match status" value="1"/>
</dbReference>
<dbReference type="InterPro" id="IPR019821">
    <property type="entry name" value="Kinesin_motor_CS"/>
</dbReference>
<dbReference type="Gene3D" id="3.40.850.10">
    <property type="entry name" value="Kinesin motor domain"/>
    <property type="match status" value="1"/>
</dbReference>
<dbReference type="STRING" id="1754191.A0A1Y1V1Z6"/>
<evidence type="ECO:0000256" key="7">
    <source>
        <dbReference type="ARBA" id="ARBA00022846"/>
    </source>
</evidence>
<dbReference type="GO" id="GO:0007018">
    <property type="term" value="P:microtubule-based movement"/>
    <property type="evidence" value="ECO:0007669"/>
    <property type="project" value="InterPro"/>
</dbReference>
<sequence>MKSKHVKVIVRTRPTSDFANGILQISQETNSIHIHIPKNTESGFINNQQEDWDFKFNQILHNASQECIFDECGAPILKSLIDGYNGTILAYGQTGAGKTYTMTGTTENYVHRGLIPRMISQLYKEIANKTQMAITVRISYLEIYNEQMFDLLASLNDDETNTGVLKIVDENIGPSLVKNLSLQIANTEEEALNLLFEGETNRSISEHQLNKNSSRSHCIFTIYLESRSRVESSEKVIYSKLNLVDLAGSERLSKTHTSGVSLQEAKYINKSLTFLEQVIIALSDKKRDHIPYRQSKLTNVLRDALGGNCNTIMIANIWGVKEHIEETISTLRFGTRMMCVSNTPVLNVQYDPMALIKKYEREIKELKHELSMHDALNSKIKIQYEPYNDNQKYELRKQIKMYIDNENEEIPIINVRQIKESFNQFRKLYINLETELEENAKLLKHSANNNNLQTNGSNDNSKQEHENNNNKSNNDKDDGVGEIEGGGFGIGMAPNGKSLKGSKEKNKKKGSSKSSGTNEKSFDKDNNKIEDGLAISSSQVFKSGSSRNKNDHDVEGSKLNNIQDLPLIQKVLNKDNIGSNMGSRTSFSPPNRSEEFEIFKRGNGAEMNKILTENKAILKEKKKTAKGFAESVNKIKAQIDELRDIINKKKNNRNFDTLNTKEVLDEDEFHLMQQMQILKQHYRSKYDSLKNCRVEVEYCLRLVDQCRQKLMQEFEAWYDSLYGSHIAESEGMAAHANNNMNNIDQNKFKLDKINNQESYTYYKAKKNVDKKNIRQTILKGRHQKIPPIPSSKTISTLI</sequence>
<dbReference type="GO" id="GO:0005874">
    <property type="term" value="C:microtubule"/>
    <property type="evidence" value="ECO:0007669"/>
    <property type="project" value="UniProtKB-KW"/>
</dbReference>
<keyword evidence="9" id="KW-0969">Cilium</keyword>
<dbReference type="Pfam" id="PF00225">
    <property type="entry name" value="Kinesin"/>
    <property type="match status" value="1"/>
</dbReference>
<dbReference type="InterPro" id="IPR036961">
    <property type="entry name" value="Kinesin_motor_dom_sf"/>
</dbReference>
<evidence type="ECO:0000256" key="4">
    <source>
        <dbReference type="ARBA" id="ARBA00022701"/>
    </source>
</evidence>
<keyword evidence="6 15" id="KW-0067">ATP-binding</keyword>
<dbReference type="InterPro" id="IPR001752">
    <property type="entry name" value="Kinesin_motor_dom"/>
</dbReference>
<organism evidence="19 20">
    <name type="scientific">Piromyces finnis</name>
    <dbReference type="NCBI Taxonomy" id="1754191"/>
    <lineage>
        <taxon>Eukaryota</taxon>
        <taxon>Fungi</taxon>
        <taxon>Fungi incertae sedis</taxon>
        <taxon>Chytridiomycota</taxon>
        <taxon>Chytridiomycota incertae sedis</taxon>
        <taxon>Neocallimastigomycetes</taxon>
        <taxon>Neocallimastigales</taxon>
        <taxon>Neocallimastigaceae</taxon>
        <taxon>Piromyces</taxon>
    </lineage>
</organism>
<dbReference type="PANTHER" id="PTHR47968:SF36">
    <property type="entry name" value="KINESIN HEAVY CHAIN ISOFORM X1"/>
    <property type="match status" value="1"/>
</dbReference>
<evidence type="ECO:0000256" key="9">
    <source>
        <dbReference type="ARBA" id="ARBA00023069"/>
    </source>
</evidence>
<dbReference type="PANTHER" id="PTHR47968">
    <property type="entry name" value="CENTROMERE PROTEIN E"/>
    <property type="match status" value="1"/>
</dbReference>
<evidence type="ECO:0000256" key="14">
    <source>
        <dbReference type="ARBA" id="ARBA00063408"/>
    </source>
</evidence>
<evidence type="ECO:0000256" key="15">
    <source>
        <dbReference type="PROSITE-ProRule" id="PRU00283"/>
    </source>
</evidence>
<evidence type="ECO:0000256" key="5">
    <source>
        <dbReference type="ARBA" id="ARBA00022741"/>
    </source>
</evidence>
<evidence type="ECO:0000313" key="19">
    <source>
        <dbReference type="EMBL" id="ORX45380.1"/>
    </source>
</evidence>
<dbReference type="Proteomes" id="UP000193719">
    <property type="component" value="Unassembled WGS sequence"/>
</dbReference>
<keyword evidence="8" id="KW-0175">Coiled coil</keyword>
<dbReference type="GO" id="GO:0005524">
    <property type="term" value="F:ATP binding"/>
    <property type="evidence" value="ECO:0007669"/>
    <property type="project" value="UniProtKB-UniRule"/>
</dbReference>
<feature type="compositionally biased region" description="Polar residues" evidence="17">
    <location>
        <begin position="448"/>
        <end position="457"/>
    </location>
</feature>
<evidence type="ECO:0000256" key="6">
    <source>
        <dbReference type="ARBA" id="ARBA00022840"/>
    </source>
</evidence>
<keyword evidence="12" id="KW-0966">Cell projection</keyword>
<dbReference type="Pfam" id="PF23735">
    <property type="entry name" value="KIF9"/>
    <property type="match status" value="1"/>
</dbReference>
<keyword evidence="20" id="KW-1185">Reference proteome</keyword>
<reference evidence="19 20" key="1">
    <citation type="submission" date="2016-08" db="EMBL/GenBank/DDBJ databases">
        <title>Genomes of anaerobic fungi encode conserved fungal cellulosomes for biomass hydrolysis.</title>
        <authorList>
            <consortium name="DOE Joint Genome Institute"/>
            <person name="Haitjema C.H."/>
            <person name="Gilmore S.P."/>
            <person name="Henske J.K."/>
            <person name="Solomon K.V."/>
            <person name="De Groot R."/>
            <person name="Kuo A."/>
            <person name="Mondo S.J."/>
            <person name="Salamov A.A."/>
            <person name="Labutti K."/>
            <person name="Zhao Z."/>
            <person name="Chiniquy J."/>
            <person name="Barry K."/>
            <person name="Brewer H.M."/>
            <person name="Purvine S.O."/>
            <person name="Wright A.T."/>
            <person name="Boxma B."/>
            <person name="Van Alen T."/>
            <person name="Hackstein J.H."/>
            <person name="Baker S.E."/>
            <person name="Grigoriev I.V."/>
            <person name="O'Malley M.A."/>
        </authorList>
    </citation>
    <scope>NUCLEOTIDE SEQUENCE [LARGE SCALE GENOMIC DNA]</scope>
    <source>
        <strain evidence="20">finn</strain>
    </source>
</reference>
<comment type="caution">
    <text evidence="19">The sequence shown here is derived from an EMBL/GenBank/DDBJ whole genome shotgun (WGS) entry which is preliminary data.</text>
</comment>
<dbReference type="PRINTS" id="PR00380">
    <property type="entry name" value="KINESINHEAVY"/>
</dbReference>
<keyword evidence="3" id="KW-0597">Phosphoprotein</keyword>
<evidence type="ECO:0000256" key="3">
    <source>
        <dbReference type="ARBA" id="ARBA00022553"/>
    </source>
</evidence>
<feature type="domain" description="Kinesin motor" evidence="18">
    <location>
        <begin position="5"/>
        <end position="340"/>
    </location>
</feature>
<comment type="function">
    <text evidence="13">Essential for normal male fertility and for progressive motility of spermatozoa.</text>
</comment>
<protein>
    <recommendedName>
        <fullName evidence="16">Kinesin-like protein</fullName>
    </recommendedName>
</protein>
<dbReference type="InterPro" id="IPR027417">
    <property type="entry name" value="P-loop_NTPase"/>
</dbReference>
<dbReference type="OrthoDB" id="3176171at2759"/>
<feature type="binding site" evidence="15">
    <location>
        <begin position="92"/>
        <end position="99"/>
    </location>
    <ligand>
        <name>ATP</name>
        <dbReference type="ChEBI" id="CHEBI:30616"/>
    </ligand>
</feature>
<evidence type="ECO:0000256" key="1">
    <source>
        <dbReference type="ARBA" id="ARBA00004611"/>
    </source>
</evidence>
<name>A0A1Y1V1Z6_9FUNG</name>
<feature type="compositionally biased region" description="Basic and acidic residues" evidence="17">
    <location>
        <begin position="461"/>
        <end position="479"/>
    </location>
</feature>
<keyword evidence="4 16" id="KW-0493">Microtubule</keyword>
<evidence type="ECO:0000256" key="2">
    <source>
        <dbReference type="ARBA" id="ARBA00022490"/>
    </source>
</evidence>
<dbReference type="FunFam" id="3.40.850.10:FF:000040">
    <property type="entry name" value="Kinesin-like protein"/>
    <property type="match status" value="1"/>
</dbReference>
<accession>A0A1Y1V1Z6</accession>
<reference evidence="19 20" key="2">
    <citation type="submission" date="2016-08" db="EMBL/GenBank/DDBJ databases">
        <title>Pervasive Adenine N6-methylation of Active Genes in Fungi.</title>
        <authorList>
            <consortium name="DOE Joint Genome Institute"/>
            <person name="Mondo S.J."/>
            <person name="Dannebaum R.O."/>
            <person name="Kuo R.C."/>
            <person name="Labutti K."/>
            <person name="Haridas S."/>
            <person name="Kuo A."/>
            <person name="Salamov A."/>
            <person name="Ahrendt S.R."/>
            <person name="Lipzen A."/>
            <person name="Sullivan W."/>
            <person name="Andreopoulos W.B."/>
            <person name="Clum A."/>
            <person name="Lindquist E."/>
            <person name="Daum C."/>
            <person name="Ramamoorthy G.K."/>
            <person name="Gryganskyi A."/>
            <person name="Culley D."/>
            <person name="Magnuson J.K."/>
            <person name="James T.Y."/>
            <person name="O'Malley M.A."/>
            <person name="Stajich J.E."/>
            <person name="Spatafora J.W."/>
            <person name="Visel A."/>
            <person name="Grigoriev I.V."/>
        </authorList>
    </citation>
    <scope>NUCLEOTIDE SEQUENCE [LARGE SCALE GENOMIC DNA]</scope>
    <source>
        <strain evidence="20">finn</strain>
    </source>
</reference>
<dbReference type="EMBL" id="MCFH01000040">
    <property type="protein sequence ID" value="ORX45380.1"/>
    <property type="molecule type" value="Genomic_DNA"/>
</dbReference>
<evidence type="ECO:0000256" key="12">
    <source>
        <dbReference type="ARBA" id="ARBA00023273"/>
    </source>
</evidence>
<keyword evidence="10 15" id="KW-0505">Motor protein</keyword>
<evidence type="ECO:0000313" key="20">
    <source>
        <dbReference type="Proteomes" id="UP000193719"/>
    </source>
</evidence>
<dbReference type="GO" id="GO:0003777">
    <property type="term" value="F:microtubule motor activity"/>
    <property type="evidence" value="ECO:0007669"/>
    <property type="project" value="InterPro"/>
</dbReference>
<dbReference type="PROSITE" id="PS00411">
    <property type="entry name" value="KINESIN_MOTOR_1"/>
    <property type="match status" value="1"/>
</dbReference>
<keyword evidence="5 15" id="KW-0547">Nucleotide-binding</keyword>
<keyword evidence="2" id="KW-0963">Cytoplasm</keyword>
<evidence type="ECO:0000259" key="18">
    <source>
        <dbReference type="PROSITE" id="PS50067"/>
    </source>
</evidence>
<dbReference type="InterPro" id="IPR027640">
    <property type="entry name" value="Kinesin-like_fam"/>
</dbReference>